<dbReference type="RefSeq" id="WP_195895924.1">
    <property type="nucleotide sequence ID" value="NZ_JADOGI010000036.1"/>
</dbReference>
<accession>A0A931A5Y2</accession>
<feature type="transmembrane region" description="Helical" evidence="1">
    <location>
        <begin position="45"/>
        <end position="68"/>
    </location>
</feature>
<dbReference type="InterPro" id="IPR021235">
    <property type="entry name" value="DUF2637"/>
</dbReference>
<dbReference type="EMBL" id="JADOGI010000036">
    <property type="protein sequence ID" value="MBF8186956.1"/>
    <property type="molecule type" value="Genomic_DNA"/>
</dbReference>
<dbReference type="Pfam" id="PF10935">
    <property type="entry name" value="DUF2637"/>
    <property type="match status" value="1"/>
</dbReference>
<protein>
    <submittedName>
        <fullName evidence="2">DUF2637 domain-containing protein</fullName>
    </submittedName>
</protein>
<dbReference type="AlphaFoldDB" id="A0A931A5Y2"/>
<keyword evidence="1" id="KW-0472">Membrane</keyword>
<comment type="caution">
    <text evidence="2">The sequence shown here is derived from an EMBL/GenBank/DDBJ whole genome shotgun (WGS) entry which is preliminary data.</text>
</comment>
<name>A0A931A5Y2_9ACTN</name>
<organism evidence="2 3">
    <name type="scientific">Nonomuraea cypriaca</name>
    <dbReference type="NCBI Taxonomy" id="1187855"/>
    <lineage>
        <taxon>Bacteria</taxon>
        <taxon>Bacillati</taxon>
        <taxon>Actinomycetota</taxon>
        <taxon>Actinomycetes</taxon>
        <taxon>Streptosporangiales</taxon>
        <taxon>Streptosporangiaceae</taxon>
        <taxon>Nonomuraea</taxon>
    </lineage>
</organism>
<keyword evidence="1" id="KW-1133">Transmembrane helix</keyword>
<evidence type="ECO:0000313" key="3">
    <source>
        <dbReference type="Proteomes" id="UP000605361"/>
    </source>
</evidence>
<gene>
    <name evidence="2" type="ORF">ITP53_14640</name>
</gene>
<proteinExistence type="predicted"/>
<sequence>MRTSCAERWIHRTTTVSVLLVAVIAAVDSYRHMHELVLKHGEDQWAAALIPLSVDGTIIAASMSLLLASRYGRSGGSLPWTLLVISGLTSLGPADQARTGRASPA</sequence>
<evidence type="ECO:0000313" key="2">
    <source>
        <dbReference type="EMBL" id="MBF8186956.1"/>
    </source>
</evidence>
<evidence type="ECO:0000256" key="1">
    <source>
        <dbReference type="SAM" id="Phobius"/>
    </source>
</evidence>
<dbReference type="Proteomes" id="UP000605361">
    <property type="component" value="Unassembled WGS sequence"/>
</dbReference>
<keyword evidence="1" id="KW-0812">Transmembrane</keyword>
<keyword evidence="3" id="KW-1185">Reference proteome</keyword>
<reference evidence="2" key="1">
    <citation type="submission" date="2020-11" db="EMBL/GenBank/DDBJ databases">
        <title>Whole-genome analyses of Nonomuraea sp. K274.</title>
        <authorList>
            <person name="Veyisoglu A."/>
        </authorList>
    </citation>
    <scope>NUCLEOTIDE SEQUENCE</scope>
    <source>
        <strain evidence="2">K274</strain>
    </source>
</reference>